<proteinExistence type="predicted"/>
<accession>A0A1M5YGH8</accession>
<dbReference type="GeneID" id="89508622"/>
<dbReference type="STRING" id="1121131.SAMN02745229_01469"/>
<reference evidence="2" key="1">
    <citation type="submission" date="2016-11" db="EMBL/GenBank/DDBJ databases">
        <authorList>
            <person name="Varghese N."/>
            <person name="Submissions S."/>
        </authorList>
    </citation>
    <scope>NUCLEOTIDE SEQUENCE [LARGE SCALE GENOMIC DNA]</scope>
    <source>
        <strain evidence="2">DSM 3071</strain>
    </source>
</reference>
<dbReference type="EMBL" id="FQXK01000011">
    <property type="protein sequence ID" value="SHI11147.1"/>
    <property type="molecule type" value="Genomic_DNA"/>
</dbReference>
<organism evidence="1 2">
    <name type="scientific">Butyrivibrio fibrisolvens DSM 3071</name>
    <dbReference type="NCBI Taxonomy" id="1121131"/>
    <lineage>
        <taxon>Bacteria</taxon>
        <taxon>Bacillati</taxon>
        <taxon>Bacillota</taxon>
        <taxon>Clostridia</taxon>
        <taxon>Lachnospirales</taxon>
        <taxon>Lachnospiraceae</taxon>
        <taxon>Butyrivibrio</taxon>
    </lineage>
</organism>
<gene>
    <name evidence="1" type="ORF">SAMN02745229_01469</name>
</gene>
<dbReference type="Proteomes" id="UP000184278">
    <property type="component" value="Unassembled WGS sequence"/>
</dbReference>
<evidence type="ECO:0000313" key="1">
    <source>
        <dbReference type="EMBL" id="SHI11147.1"/>
    </source>
</evidence>
<dbReference type="AlphaFoldDB" id="A0A1M5YGH8"/>
<keyword evidence="2" id="KW-1185">Reference proteome</keyword>
<name>A0A1M5YGH8_BUTFI</name>
<evidence type="ECO:0000313" key="2">
    <source>
        <dbReference type="Proteomes" id="UP000184278"/>
    </source>
</evidence>
<dbReference type="RefSeq" id="WP_073386708.1">
    <property type="nucleotide sequence ID" value="NZ_FQXK01000011.1"/>
</dbReference>
<protein>
    <submittedName>
        <fullName evidence="1">Uncharacterized protein</fullName>
    </submittedName>
</protein>
<sequence length="148" mass="16555">MISVSDLQTIKELFKEKGCGEGLILATYKQGAKNSGLVGGMLYSYYGLMLNVTSNGIGVFYIENKDPAAAILTMNFKKATIKEDSYFFIPKDEIVSLKVKNYNPLNKKIKLIQIALNNGMVHYLQAVVNDKVATYNSESVEKFFEAYK</sequence>